<evidence type="ECO:0000256" key="7">
    <source>
        <dbReference type="PROSITE-ProRule" id="PRU01373"/>
    </source>
</evidence>
<keyword evidence="5 7" id="KW-0573">Peptidoglycan synthesis</keyword>
<accession>A0A4R2NC81</accession>
<dbReference type="GO" id="GO:0004180">
    <property type="term" value="F:carboxypeptidase activity"/>
    <property type="evidence" value="ECO:0007669"/>
    <property type="project" value="UniProtKB-ARBA"/>
</dbReference>
<organism evidence="10 11">
    <name type="scientific">Nicoletella semolina</name>
    <dbReference type="NCBI Taxonomy" id="271160"/>
    <lineage>
        <taxon>Bacteria</taxon>
        <taxon>Pseudomonadati</taxon>
        <taxon>Pseudomonadota</taxon>
        <taxon>Gammaproteobacteria</taxon>
        <taxon>Pasteurellales</taxon>
        <taxon>Pasteurellaceae</taxon>
        <taxon>Nicoletella</taxon>
    </lineage>
</organism>
<dbReference type="InterPro" id="IPR045380">
    <property type="entry name" value="LD_TPept_scaffold_dom"/>
</dbReference>
<proteinExistence type="inferred from homology"/>
<dbReference type="InterPro" id="IPR052905">
    <property type="entry name" value="LD-transpeptidase_YkuD-like"/>
</dbReference>
<dbReference type="Gene3D" id="2.40.440.10">
    <property type="entry name" value="L,D-transpeptidase catalytic domain-like"/>
    <property type="match status" value="1"/>
</dbReference>
<dbReference type="RefSeq" id="WP_132500592.1">
    <property type="nucleotide sequence ID" value="NZ_LVXA01000001.1"/>
</dbReference>
<dbReference type="AlphaFoldDB" id="A0A4R2NC81"/>
<keyword evidence="3" id="KW-0808">Transferase</keyword>
<dbReference type="GO" id="GO:0008360">
    <property type="term" value="P:regulation of cell shape"/>
    <property type="evidence" value="ECO:0007669"/>
    <property type="project" value="UniProtKB-UniRule"/>
</dbReference>
<dbReference type="Pfam" id="PF03734">
    <property type="entry name" value="YkuD"/>
    <property type="match status" value="1"/>
</dbReference>
<evidence type="ECO:0000256" key="1">
    <source>
        <dbReference type="ARBA" id="ARBA00004752"/>
    </source>
</evidence>
<evidence type="ECO:0000256" key="8">
    <source>
        <dbReference type="SAM" id="SignalP"/>
    </source>
</evidence>
<dbReference type="SUPFAM" id="SSF141523">
    <property type="entry name" value="L,D-transpeptidase catalytic domain-like"/>
    <property type="match status" value="1"/>
</dbReference>
<dbReference type="CDD" id="cd16913">
    <property type="entry name" value="YkuD_like"/>
    <property type="match status" value="1"/>
</dbReference>
<feature type="active site" description="Proton donor/acceptor" evidence="7">
    <location>
        <position position="397"/>
    </location>
</feature>
<keyword evidence="4 7" id="KW-0133">Cell shape</keyword>
<dbReference type="GO" id="GO:0016740">
    <property type="term" value="F:transferase activity"/>
    <property type="evidence" value="ECO:0007669"/>
    <property type="project" value="UniProtKB-KW"/>
</dbReference>
<sequence length="501" mass="57368">MKSAKFILLTFLSSSVFAEATPVQAEVSPTPILPIISFEAQQKRVSELVKQSEYTIRQEEVKRIRLEKLQQTEHRIQQEAGQYSLQLLTPTAIAYLESDFNPLWENKDAERLFLKEYAVFAASGISTKAAQALVQILNTSPGLTRDILLTDSFLDYLYYNQNALNNANQWLYELGSYRSKAPDEVQILLWVNATRNQTSLEFVQNLIPKNHIYQETVSNLFELNSSSSKIATSKKGKTKKASSISSQNLALNALRLRLIPSFNNGIFVNIPSYQLYYFRDGQLALQSKVIVGRNDRRTPVMYSKLSNVVVNPPWNVPITIKNKDLVPKIRKDPSYAERNGYEIFDHKGNRINPHSIVWESYDPNTNFPYHIRQKAGDDSALGRYKFNMPSTDAIYLHDTPKRELFSNKKRALSSGCVRVAKSDELATLLLKEAGWNDKRKQSILESKKTTSAHIRSDNPVYLYYVTAWVENGKIHTLPDIYNYDVKLPNVEINWEQVKNQI</sequence>
<dbReference type="PROSITE" id="PS52029">
    <property type="entry name" value="LD_TPASE"/>
    <property type="match status" value="1"/>
</dbReference>
<dbReference type="UniPathway" id="UPA00219"/>
<dbReference type="InterPro" id="IPR005490">
    <property type="entry name" value="LD_TPept_cat_dom"/>
</dbReference>
<comment type="similarity">
    <text evidence="2">Belongs to the YkuD family.</text>
</comment>
<name>A0A4R2NC81_9PAST</name>
<evidence type="ECO:0000256" key="6">
    <source>
        <dbReference type="ARBA" id="ARBA00023316"/>
    </source>
</evidence>
<keyword evidence="6 7" id="KW-0961">Cell wall biogenesis/degradation</keyword>
<evidence type="ECO:0000313" key="10">
    <source>
        <dbReference type="EMBL" id="TCP18791.1"/>
    </source>
</evidence>
<dbReference type="OrthoDB" id="9778545at2"/>
<evidence type="ECO:0000256" key="5">
    <source>
        <dbReference type="ARBA" id="ARBA00022984"/>
    </source>
</evidence>
<comment type="caution">
    <text evidence="10">The sequence shown here is derived from an EMBL/GenBank/DDBJ whole genome shotgun (WGS) entry which is preliminary data.</text>
</comment>
<dbReference type="EMBL" id="SLXJ01000001">
    <property type="protein sequence ID" value="TCP18791.1"/>
    <property type="molecule type" value="Genomic_DNA"/>
</dbReference>
<feature type="active site" description="Nucleophile" evidence="7">
    <location>
        <position position="416"/>
    </location>
</feature>
<evidence type="ECO:0000259" key="9">
    <source>
        <dbReference type="PROSITE" id="PS52029"/>
    </source>
</evidence>
<dbReference type="GO" id="GO:0009252">
    <property type="term" value="P:peptidoglycan biosynthetic process"/>
    <property type="evidence" value="ECO:0007669"/>
    <property type="project" value="UniProtKB-UniPathway"/>
</dbReference>
<reference evidence="10 11" key="1">
    <citation type="submission" date="2019-03" db="EMBL/GenBank/DDBJ databases">
        <title>Genomic Encyclopedia of Type Strains, Phase IV (KMG-IV): sequencing the most valuable type-strain genomes for metagenomic binning, comparative biology and taxonomic classification.</title>
        <authorList>
            <person name="Goeker M."/>
        </authorList>
    </citation>
    <scope>NUCLEOTIDE SEQUENCE [LARGE SCALE GENOMIC DNA]</scope>
    <source>
        <strain evidence="10 11">DSM 16380</strain>
    </source>
</reference>
<evidence type="ECO:0000256" key="4">
    <source>
        <dbReference type="ARBA" id="ARBA00022960"/>
    </source>
</evidence>
<dbReference type="Pfam" id="PF20142">
    <property type="entry name" value="Scaffold"/>
    <property type="match status" value="1"/>
</dbReference>
<evidence type="ECO:0000313" key="11">
    <source>
        <dbReference type="Proteomes" id="UP000295537"/>
    </source>
</evidence>
<dbReference type="GO" id="GO:0071555">
    <property type="term" value="P:cell wall organization"/>
    <property type="evidence" value="ECO:0007669"/>
    <property type="project" value="UniProtKB-UniRule"/>
</dbReference>
<feature type="signal peptide" evidence="8">
    <location>
        <begin position="1"/>
        <end position="18"/>
    </location>
</feature>
<evidence type="ECO:0000256" key="2">
    <source>
        <dbReference type="ARBA" id="ARBA00005992"/>
    </source>
</evidence>
<keyword evidence="11" id="KW-1185">Reference proteome</keyword>
<keyword evidence="8" id="KW-0732">Signal</keyword>
<feature type="domain" description="L,D-TPase catalytic" evidence="9">
    <location>
        <begin position="264"/>
        <end position="444"/>
    </location>
</feature>
<dbReference type="InterPro" id="IPR038063">
    <property type="entry name" value="Transpep_catalytic_dom"/>
</dbReference>
<evidence type="ECO:0000256" key="3">
    <source>
        <dbReference type="ARBA" id="ARBA00022679"/>
    </source>
</evidence>
<gene>
    <name evidence="10" type="ORF">EV693_10156</name>
</gene>
<comment type="pathway">
    <text evidence="1 7">Cell wall biogenesis; peptidoglycan biosynthesis.</text>
</comment>
<dbReference type="PANTHER" id="PTHR41533">
    <property type="entry name" value="L,D-TRANSPEPTIDASE HI_1667-RELATED"/>
    <property type="match status" value="1"/>
</dbReference>
<dbReference type="PANTHER" id="PTHR41533:SF1">
    <property type="entry name" value="L,D-TRANSPEPTIDASE YCBB-RELATED"/>
    <property type="match status" value="1"/>
</dbReference>
<protein>
    <submittedName>
        <fullName evidence="10">L,D-transpeptidase-like protein</fullName>
    </submittedName>
</protein>
<dbReference type="Proteomes" id="UP000295537">
    <property type="component" value="Unassembled WGS sequence"/>
</dbReference>
<feature type="chain" id="PRO_5020995228" evidence="8">
    <location>
        <begin position="19"/>
        <end position="501"/>
    </location>
</feature>